<gene>
    <name evidence="3" type="ORF">Daesc_000244</name>
</gene>
<dbReference type="AlphaFoldDB" id="A0AAX6MXT6"/>
<sequence length="380" mass="41919">MSPIRTAIIGLSSSSFGNWARHAHLPYLLSPEGRKKFQIIALCNSSVEAAKRAIEIFKLPPETRAYGDPESLAKDPEVQLVVCATRVDKHYETILPSVRQGKDAYVEWPLAQNAELASELAAVARQKGSKTVVGLQGWHAPAVITMRELVRSGRIGKVLSSEVRASGGTGDRLALPTGLEYFTDRKIGGNIFTIGFGHLFDYVQLVLGDVQVLYSHLQLQRPDVKIWDRSTGKIVKTVRSDVPDLINVTGTLPASEYTASEATIHLRFRRGQAFKGEDPFVWTVNGERGEIRLSASGGPGISAAAHGQPLTIEVHDFDTNEVENVKWHWNGREELDVSARIVGALYEAFAAGNSTKYPTFDHAEKRHKQLDEILSQFQPK</sequence>
<evidence type="ECO:0000313" key="3">
    <source>
        <dbReference type="EMBL" id="KAK6957458.1"/>
    </source>
</evidence>
<name>A0AAX6MXT6_9PEZI</name>
<dbReference type="Pfam" id="PF22685">
    <property type="entry name" value="Gal80p_C-like"/>
    <property type="match status" value="1"/>
</dbReference>
<feature type="domain" description="Gal80p-like C-terminal" evidence="2">
    <location>
        <begin position="141"/>
        <end position="294"/>
    </location>
</feature>
<keyword evidence="4" id="KW-1185">Reference proteome</keyword>
<dbReference type="EMBL" id="JBANMG010000001">
    <property type="protein sequence ID" value="KAK6957458.1"/>
    <property type="molecule type" value="Genomic_DNA"/>
</dbReference>
<evidence type="ECO:0008006" key="5">
    <source>
        <dbReference type="Google" id="ProtNLM"/>
    </source>
</evidence>
<dbReference type="GO" id="GO:0000166">
    <property type="term" value="F:nucleotide binding"/>
    <property type="evidence" value="ECO:0007669"/>
    <property type="project" value="InterPro"/>
</dbReference>
<dbReference type="Pfam" id="PF01408">
    <property type="entry name" value="GFO_IDH_MocA"/>
    <property type="match status" value="1"/>
</dbReference>
<dbReference type="Gene3D" id="3.40.50.720">
    <property type="entry name" value="NAD(P)-binding Rossmann-like Domain"/>
    <property type="match status" value="1"/>
</dbReference>
<dbReference type="Gene3D" id="3.30.360.10">
    <property type="entry name" value="Dihydrodipicolinate Reductase, domain 2"/>
    <property type="match status" value="1"/>
</dbReference>
<dbReference type="InterPro" id="IPR055080">
    <property type="entry name" value="Gal80p-like_C"/>
</dbReference>
<dbReference type="SUPFAM" id="SSF55347">
    <property type="entry name" value="Glyceraldehyde-3-phosphate dehydrogenase-like, C-terminal domain"/>
    <property type="match status" value="1"/>
</dbReference>
<proteinExistence type="predicted"/>
<dbReference type="PANTHER" id="PTHR43708:SF1">
    <property type="entry name" value="GALACTOSE_LACTOSE METABOLISM REGULATORY PROTEIN GAL80"/>
    <property type="match status" value="1"/>
</dbReference>
<organism evidence="3 4">
    <name type="scientific">Daldinia eschscholtzii</name>
    <dbReference type="NCBI Taxonomy" id="292717"/>
    <lineage>
        <taxon>Eukaryota</taxon>
        <taxon>Fungi</taxon>
        <taxon>Dikarya</taxon>
        <taxon>Ascomycota</taxon>
        <taxon>Pezizomycotina</taxon>
        <taxon>Sordariomycetes</taxon>
        <taxon>Xylariomycetidae</taxon>
        <taxon>Xylariales</taxon>
        <taxon>Hypoxylaceae</taxon>
        <taxon>Daldinia</taxon>
    </lineage>
</organism>
<dbReference type="SUPFAM" id="SSF51735">
    <property type="entry name" value="NAD(P)-binding Rossmann-fold domains"/>
    <property type="match status" value="1"/>
</dbReference>
<dbReference type="Proteomes" id="UP001369815">
    <property type="component" value="Unassembled WGS sequence"/>
</dbReference>
<dbReference type="InterPro" id="IPR036291">
    <property type="entry name" value="NAD(P)-bd_dom_sf"/>
</dbReference>
<accession>A0AAX6MXT6</accession>
<protein>
    <recommendedName>
        <fullName evidence="5">Gfo/Idh/MocA-like oxidoreductase N-terminal domain-containing protein</fullName>
    </recommendedName>
</protein>
<evidence type="ECO:0000259" key="2">
    <source>
        <dbReference type="Pfam" id="PF22685"/>
    </source>
</evidence>
<evidence type="ECO:0000313" key="4">
    <source>
        <dbReference type="Proteomes" id="UP001369815"/>
    </source>
</evidence>
<dbReference type="InterPro" id="IPR051317">
    <property type="entry name" value="Gfo/Idh/MocA_oxidoreduct"/>
</dbReference>
<feature type="domain" description="Gfo/Idh/MocA-like oxidoreductase N-terminal" evidence="1">
    <location>
        <begin position="5"/>
        <end position="134"/>
    </location>
</feature>
<dbReference type="InterPro" id="IPR000683">
    <property type="entry name" value="Gfo/Idh/MocA-like_OxRdtase_N"/>
</dbReference>
<reference evidence="3 4" key="1">
    <citation type="journal article" date="2024" name="Front Chem Biol">
        <title>Unveiling the potential of Daldinia eschscholtzii MFLUCC 19-0629 through bioactivity and bioinformatics studies for enhanced sustainable agriculture production.</title>
        <authorList>
            <person name="Brooks S."/>
            <person name="Weaver J.A."/>
            <person name="Klomchit A."/>
            <person name="Alharthi S.A."/>
            <person name="Onlamun T."/>
            <person name="Nurani R."/>
            <person name="Vong T.K."/>
            <person name="Alberti F."/>
            <person name="Greco C."/>
        </authorList>
    </citation>
    <scope>NUCLEOTIDE SEQUENCE [LARGE SCALE GENOMIC DNA]</scope>
    <source>
        <strain evidence="3">MFLUCC 19-0629</strain>
    </source>
</reference>
<evidence type="ECO:0000259" key="1">
    <source>
        <dbReference type="Pfam" id="PF01408"/>
    </source>
</evidence>
<comment type="caution">
    <text evidence="3">The sequence shown here is derived from an EMBL/GenBank/DDBJ whole genome shotgun (WGS) entry which is preliminary data.</text>
</comment>
<dbReference type="PANTHER" id="PTHR43708">
    <property type="entry name" value="CONSERVED EXPRESSED OXIDOREDUCTASE (EUROFUNG)"/>
    <property type="match status" value="1"/>
</dbReference>